<dbReference type="AlphaFoldDB" id="A0A517R5L9"/>
<name>A0A517R5L9_9PLAN</name>
<reference evidence="2 3" key="1">
    <citation type="submission" date="2019-02" db="EMBL/GenBank/DDBJ databases">
        <title>Deep-cultivation of Planctomycetes and their phenomic and genomic characterization uncovers novel biology.</title>
        <authorList>
            <person name="Wiegand S."/>
            <person name="Jogler M."/>
            <person name="Boedeker C."/>
            <person name="Pinto D."/>
            <person name="Vollmers J."/>
            <person name="Rivas-Marin E."/>
            <person name="Kohn T."/>
            <person name="Peeters S.H."/>
            <person name="Heuer A."/>
            <person name="Rast P."/>
            <person name="Oberbeckmann S."/>
            <person name="Bunk B."/>
            <person name="Jeske O."/>
            <person name="Meyerdierks A."/>
            <person name="Storesund J.E."/>
            <person name="Kallscheuer N."/>
            <person name="Luecker S."/>
            <person name="Lage O.M."/>
            <person name="Pohl T."/>
            <person name="Merkel B.J."/>
            <person name="Hornburger P."/>
            <person name="Mueller R.-W."/>
            <person name="Bruemmer F."/>
            <person name="Labrenz M."/>
            <person name="Spormann A.M."/>
            <person name="Op den Camp H."/>
            <person name="Overmann J."/>
            <person name="Amann R."/>
            <person name="Jetten M.S.M."/>
            <person name="Mascher T."/>
            <person name="Medema M.H."/>
            <person name="Devos D.P."/>
            <person name="Kaster A.-K."/>
            <person name="Ovreas L."/>
            <person name="Rohde M."/>
            <person name="Galperin M.Y."/>
            <person name="Jogler C."/>
        </authorList>
    </citation>
    <scope>NUCLEOTIDE SEQUENCE [LARGE SCALE GENOMIC DNA]</scope>
    <source>
        <strain evidence="2 3">Pan189</strain>
    </source>
</reference>
<evidence type="ECO:0000313" key="2">
    <source>
        <dbReference type="EMBL" id="QDT39172.1"/>
    </source>
</evidence>
<organism evidence="2 3">
    <name type="scientific">Stratiformator vulcanicus</name>
    <dbReference type="NCBI Taxonomy" id="2527980"/>
    <lineage>
        <taxon>Bacteria</taxon>
        <taxon>Pseudomonadati</taxon>
        <taxon>Planctomycetota</taxon>
        <taxon>Planctomycetia</taxon>
        <taxon>Planctomycetales</taxon>
        <taxon>Planctomycetaceae</taxon>
        <taxon>Stratiformator</taxon>
    </lineage>
</organism>
<dbReference type="Proteomes" id="UP000317318">
    <property type="component" value="Chromosome"/>
</dbReference>
<keyword evidence="3" id="KW-1185">Reference proteome</keyword>
<evidence type="ECO:0000313" key="3">
    <source>
        <dbReference type="Proteomes" id="UP000317318"/>
    </source>
</evidence>
<feature type="region of interest" description="Disordered" evidence="1">
    <location>
        <begin position="25"/>
        <end position="51"/>
    </location>
</feature>
<dbReference type="KEGG" id="svp:Pan189_35750"/>
<gene>
    <name evidence="2" type="ORF">Pan189_35750</name>
</gene>
<evidence type="ECO:0000256" key="1">
    <source>
        <dbReference type="SAM" id="MobiDB-lite"/>
    </source>
</evidence>
<sequence>MPVSQGKVSRMLLSLLDPDGVRATLESKEPRPLPPGRGYIAVFNKSNSDHE</sequence>
<accession>A0A517R5L9</accession>
<dbReference type="EMBL" id="CP036268">
    <property type="protein sequence ID" value="QDT39172.1"/>
    <property type="molecule type" value="Genomic_DNA"/>
</dbReference>
<protein>
    <submittedName>
        <fullName evidence="2">Uncharacterized protein</fullName>
    </submittedName>
</protein>
<proteinExistence type="predicted"/>